<evidence type="ECO:0008006" key="3">
    <source>
        <dbReference type="Google" id="ProtNLM"/>
    </source>
</evidence>
<dbReference type="RefSeq" id="WP_283759342.1">
    <property type="nucleotide sequence ID" value="NZ_JAQOSQ010000018.1"/>
</dbReference>
<dbReference type="EMBL" id="JAQOSQ010000018">
    <property type="protein sequence ID" value="MDJ1184688.1"/>
    <property type="molecule type" value="Genomic_DNA"/>
</dbReference>
<evidence type="ECO:0000313" key="1">
    <source>
        <dbReference type="EMBL" id="MDJ1184688.1"/>
    </source>
</evidence>
<comment type="caution">
    <text evidence="1">The sequence shown here is derived from an EMBL/GenBank/DDBJ whole genome shotgun (WGS) entry which is preliminary data.</text>
</comment>
<name>A0ABT7C2C7_9CYAN</name>
<keyword evidence="2" id="KW-1185">Reference proteome</keyword>
<organism evidence="1 2">
    <name type="scientific">Roseofilum casamattae BLCC-M143</name>
    <dbReference type="NCBI Taxonomy" id="3022442"/>
    <lineage>
        <taxon>Bacteria</taxon>
        <taxon>Bacillati</taxon>
        <taxon>Cyanobacteriota</taxon>
        <taxon>Cyanophyceae</taxon>
        <taxon>Desertifilales</taxon>
        <taxon>Desertifilaceae</taxon>
        <taxon>Roseofilum</taxon>
        <taxon>Roseofilum casamattae</taxon>
    </lineage>
</organism>
<dbReference type="Proteomes" id="UP001232992">
    <property type="component" value="Unassembled WGS sequence"/>
</dbReference>
<sequence length="330" mass="38548">MNKTQNLPPIYFYLPQADWREDMPDNTDNYWEGFSVGIYAWTLQTYLNLKADGFPCTLIGSMPDAGIVLGHRDSFKYELRPTSNVLMICLKADQAAHPYAQMHVVQNPQEVNSLENSHYIPHWSQPGLIPRDRDRGDRFENIGYFGISYNLAEELKDPSWSETLHNMGLNWKIIPRSQWHDYREIDGIVAVRNFQPTENYTWKPATKLYNAWRAGIPIILGKESAFRAERRSELDYIEVTSLDETIAALQTLKENPKLRQEMTNNGGDRAVEIGIESTRSAWKTFLIDRAIPAYQHWKESSDWSKWLYIQKHYYSIKVEALQRRLQNLKL</sequence>
<protein>
    <recommendedName>
        <fullName evidence="3">Glycosyltransferase family 1 protein</fullName>
    </recommendedName>
</protein>
<gene>
    <name evidence="1" type="ORF">PMH09_15985</name>
</gene>
<evidence type="ECO:0000313" key="2">
    <source>
        <dbReference type="Proteomes" id="UP001232992"/>
    </source>
</evidence>
<proteinExistence type="predicted"/>
<accession>A0ABT7C2C7</accession>
<reference evidence="1 2" key="1">
    <citation type="submission" date="2023-01" db="EMBL/GenBank/DDBJ databases">
        <title>Novel diversity within Roseofilum (Cyanobacteria; Desertifilaceae) from marine benthic mats with descriptions of four novel species.</title>
        <authorList>
            <person name="Wang Y."/>
            <person name="Berthold D.E."/>
            <person name="Hu J."/>
            <person name="Lefler F.W."/>
            <person name="Laughinghouse H.D. IV."/>
        </authorList>
    </citation>
    <scope>NUCLEOTIDE SEQUENCE [LARGE SCALE GENOMIC DNA]</scope>
    <source>
        <strain evidence="1 2">BLCC-M143</strain>
    </source>
</reference>